<comment type="catalytic activity">
    <reaction evidence="4">
        <text>Hydrolysis of terminal, non-reducing alpha-D-xylose residues with release of alpha-D-xylose.</text>
        <dbReference type="EC" id="3.2.1.177"/>
    </reaction>
</comment>
<dbReference type="InterPro" id="IPR048395">
    <property type="entry name" value="Glyco_hydro_31_C"/>
</dbReference>
<dbReference type="InterPro" id="IPR025887">
    <property type="entry name" value="Glyco_hydro_31_N_dom"/>
</dbReference>
<dbReference type="VEuPathDB" id="FungiDB:TAPDE_004988"/>
<organism evidence="10 11">
    <name type="scientific">Taphrina deformans (strain PYCC 5710 / ATCC 11124 / CBS 356.35 / IMI 108563 / JCM 9778 / NBRC 8474)</name>
    <name type="common">Peach leaf curl fungus</name>
    <name type="synonym">Lalaria deformans</name>
    <dbReference type="NCBI Taxonomy" id="1097556"/>
    <lineage>
        <taxon>Eukaryota</taxon>
        <taxon>Fungi</taxon>
        <taxon>Dikarya</taxon>
        <taxon>Ascomycota</taxon>
        <taxon>Taphrinomycotina</taxon>
        <taxon>Taphrinomycetes</taxon>
        <taxon>Taphrinales</taxon>
        <taxon>Taphrinaceae</taxon>
        <taxon>Taphrina</taxon>
    </lineage>
</organism>
<dbReference type="STRING" id="1097556.R4XFH0"/>
<evidence type="ECO:0000256" key="6">
    <source>
        <dbReference type="RuleBase" id="RU361185"/>
    </source>
</evidence>
<dbReference type="GO" id="GO:0061634">
    <property type="term" value="F:alpha-D-xyloside xylohydrolase"/>
    <property type="evidence" value="ECO:0007669"/>
    <property type="project" value="UniProtKB-EC"/>
</dbReference>
<dbReference type="EC" id="3.2.1.177" evidence="5"/>
<dbReference type="Pfam" id="PF21365">
    <property type="entry name" value="Glyco_hydro_31_3rd"/>
    <property type="match status" value="1"/>
</dbReference>
<dbReference type="SUPFAM" id="SSF51445">
    <property type="entry name" value="(Trans)glycosidases"/>
    <property type="match status" value="1"/>
</dbReference>
<dbReference type="AlphaFoldDB" id="R4XFH0"/>
<dbReference type="GO" id="GO:0005975">
    <property type="term" value="P:carbohydrate metabolic process"/>
    <property type="evidence" value="ECO:0007669"/>
    <property type="project" value="InterPro"/>
</dbReference>
<dbReference type="InterPro" id="IPR000322">
    <property type="entry name" value="Glyco_hydro_31_TIM"/>
</dbReference>
<keyword evidence="2 6" id="KW-0378">Hydrolase</keyword>
<dbReference type="InterPro" id="IPR017853">
    <property type="entry name" value="GH"/>
</dbReference>
<feature type="domain" description="Glycoside hydrolase family 31 TIM barrel" evidence="7">
    <location>
        <begin position="272"/>
        <end position="587"/>
    </location>
</feature>
<evidence type="ECO:0000256" key="1">
    <source>
        <dbReference type="ARBA" id="ARBA00007806"/>
    </source>
</evidence>
<dbReference type="Gene3D" id="2.60.40.1180">
    <property type="entry name" value="Golgi alpha-mannosidase II"/>
    <property type="match status" value="1"/>
</dbReference>
<evidence type="ECO:0000259" key="9">
    <source>
        <dbReference type="Pfam" id="PF21365"/>
    </source>
</evidence>
<dbReference type="FunFam" id="3.20.20.80:FF:000053">
    <property type="entry name" value="Alpha-xylosidase YicI"/>
    <property type="match status" value="1"/>
</dbReference>
<dbReference type="GO" id="GO:0030246">
    <property type="term" value="F:carbohydrate binding"/>
    <property type="evidence" value="ECO:0007669"/>
    <property type="project" value="InterPro"/>
</dbReference>
<keyword evidence="11" id="KW-1185">Reference proteome</keyword>
<evidence type="ECO:0000256" key="3">
    <source>
        <dbReference type="ARBA" id="ARBA00023295"/>
    </source>
</evidence>
<comment type="similarity">
    <text evidence="1 6">Belongs to the glycosyl hydrolase 31 family.</text>
</comment>
<dbReference type="PANTHER" id="PTHR43053">
    <property type="entry name" value="GLYCOSIDASE FAMILY 31"/>
    <property type="match status" value="1"/>
</dbReference>
<dbReference type="NCBIfam" id="NF007940">
    <property type="entry name" value="PRK10658.1"/>
    <property type="match status" value="1"/>
</dbReference>
<dbReference type="Pfam" id="PF13802">
    <property type="entry name" value="Gal_mutarotas_2"/>
    <property type="match status" value="1"/>
</dbReference>
<sequence>MVKFTEGMWHVPVGVKHQFMANVVKSTTTSDSAKLLLSKHLRGRGDQLNCTTLNLDITSPMPDVISLKLTHWKGKSDLGPNFELATGASTAESKINAGVLTYTSGRLTAKVNTNENSLAIDFLDDSGERLTGNGFRSLGYVEDIRRENTEDSLFHEHAGHVEVGMDIDVNEKIYGLGERFGPFVKNGQTVFISNEDGGTSSEMTYKNIPFYLTSKGYGVFVRHSGQISFEVQSERTTRTNISVQDQNMEYIIIYGPDPKDIIQKYTRLTGRPTLPPSWAYHLWLTTSFTTDYDEGTVNTFLDGFKSRDMPLGVFHFDCFWMKGFEWCNFEFDTDMFPDARGQIRRIKERSMNVCVWINSYVAQESRLFSEGQENGYFIKKLDDSVWQTNWWQAGMAIVDFTNPEACSWYQGYLEKLVDMGITSFKTDFGERIPIKGVKYHNGADPARMHNYYTLLYNKTVNEVLEKKLGKGKGCLFARSATTGGQQYPVHWGGDCESTFVAMAETLRGGLSLGLCGFGFWAHDIGGFEGTPPAAVYKRWVQFGLLSSHSRLHGSGSYRVPWIYDDEACDVLRTFTKLKISLTPYLFSCAKQAVEAGTPVLRALFLEFPSDKNVWTVDTQYMLGPNLLVCPIFNESGKVSFYVPDDGSDLAWTSFLDGKKYRPGQWYDETHDFFSLPLLIRPNSAIVINKKISKPEENITEGLEIKAGEANQAYKIQIINGEGAEMGVCNVNEKNSQGVFELHN</sequence>
<accession>R4XFH0</accession>
<dbReference type="SUPFAM" id="SSF51011">
    <property type="entry name" value="Glycosyl hydrolase domain"/>
    <property type="match status" value="1"/>
</dbReference>
<feature type="domain" description="Glycoside hydrolase family 31 N-terminal" evidence="8">
    <location>
        <begin position="55"/>
        <end position="229"/>
    </location>
</feature>
<evidence type="ECO:0000259" key="8">
    <source>
        <dbReference type="Pfam" id="PF13802"/>
    </source>
</evidence>
<evidence type="ECO:0000313" key="11">
    <source>
        <dbReference type="Proteomes" id="UP000013776"/>
    </source>
</evidence>
<evidence type="ECO:0000259" key="7">
    <source>
        <dbReference type="Pfam" id="PF01055"/>
    </source>
</evidence>
<dbReference type="Proteomes" id="UP000013776">
    <property type="component" value="Unassembled WGS sequence"/>
</dbReference>
<dbReference type="CDD" id="cd14752">
    <property type="entry name" value="GH31_N"/>
    <property type="match status" value="1"/>
</dbReference>
<dbReference type="OrthoDB" id="1334205at2759"/>
<evidence type="ECO:0000313" key="10">
    <source>
        <dbReference type="EMBL" id="CCG84521.1"/>
    </source>
</evidence>
<dbReference type="SUPFAM" id="SSF74650">
    <property type="entry name" value="Galactose mutarotase-like"/>
    <property type="match status" value="1"/>
</dbReference>
<dbReference type="InterPro" id="IPR050985">
    <property type="entry name" value="Alpha-glycosidase_related"/>
</dbReference>
<dbReference type="InterPro" id="IPR011013">
    <property type="entry name" value="Gal_mutarotase_sf_dom"/>
</dbReference>
<keyword evidence="3 6" id="KW-0326">Glycosidase</keyword>
<gene>
    <name evidence="10" type="ORF">TAPDE_004988</name>
</gene>
<comment type="caution">
    <text evidence="10">The sequence shown here is derived from an EMBL/GenBank/DDBJ whole genome shotgun (WGS) entry which is preliminary data.</text>
</comment>
<dbReference type="PANTHER" id="PTHR43053:SF4">
    <property type="entry name" value="MYOGENESIS-REGULATING GLYCOSIDASE"/>
    <property type="match status" value="1"/>
</dbReference>
<evidence type="ECO:0000256" key="5">
    <source>
        <dbReference type="ARBA" id="ARBA00066962"/>
    </source>
</evidence>
<evidence type="ECO:0000256" key="4">
    <source>
        <dbReference type="ARBA" id="ARBA00052064"/>
    </source>
</evidence>
<dbReference type="CDD" id="cd06593">
    <property type="entry name" value="GH31_xylosidase_YicI"/>
    <property type="match status" value="1"/>
</dbReference>
<dbReference type="Pfam" id="PF01055">
    <property type="entry name" value="Glyco_hydro_31_2nd"/>
    <property type="match status" value="1"/>
</dbReference>
<dbReference type="Gene3D" id="3.20.20.80">
    <property type="entry name" value="Glycosidases"/>
    <property type="match status" value="1"/>
</dbReference>
<proteinExistence type="inferred from homology"/>
<feature type="domain" description="Glycosyl hydrolase family 31 C-terminal" evidence="9">
    <location>
        <begin position="596"/>
        <end position="685"/>
    </location>
</feature>
<reference evidence="10 11" key="1">
    <citation type="journal article" date="2013" name="MBio">
        <title>Genome sequencing of the plant pathogen Taphrina deformans, the causal agent of peach leaf curl.</title>
        <authorList>
            <person name="Cisse O.H."/>
            <person name="Almeida J.M.G.C.F."/>
            <person name="Fonseca A."/>
            <person name="Kumar A.A."/>
            <person name="Salojaervi J."/>
            <person name="Overmyer K."/>
            <person name="Hauser P.M."/>
            <person name="Pagni M."/>
        </authorList>
    </citation>
    <scope>NUCLEOTIDE SEQUENCE [LARGE SCALE GENOMIC DNA]</scope>
    <source>
        <strain evidence="11">PYCC 5710 / ATCC 11124 / CBS 356.35 / IMI 108563 / JCM 9778 / NBRC 8474</strain>
    </source>
</reference>
<evidence type="ECO:0000256" key="2">
    <source>
        <dbReference type="ARBA" id="ARBA00022801"/>
    </source>
</evidence>
<dbReference type="Gene3D" id="2.60.40.1760">
    <property type="entry name" value="glycosyl hydrolase (family 31)"/>
    <property type="match status" value="1"/>
</dbReference>
<dbReference type="eggNOG" id="KOG1066">
    <property type="taxonomic scope" value="Eukaryota"/>
</dbReference>
<dbReference type="InterPro" id="IPR013780">
    <property type="entry name" value="Glyco_hydro_b"/>
</dbReference>
<name>R4XFH0_TAPDE</name>
<dbReference type="EMBL" id="CAHR02000255">
    <property type="protein sequence ID" value="CCG84521.1"/>
    <property type="molecule type" value="Genomic_DNA"/>
</dbReference>
<protein>
    <recommendedName>
        <fullName evidence="5">alpha-D-xyloside xylohydrolase</fullName>
        <ecNumber evidence="5">3.2.1.177</ecNumber>
    </recommendedName>
</protein>